<sequence>MDVKTVDVEAVFRDFRGCLNTFDEWAASFWSFSALDVEQVFKVGDEVELVAPVTGSLFPSNTTAMCGANGTLTLVHLFQSTRFVPIGNTPVMLQRIDPDGGPLGEPIHHTIGPSGILEITECERNQRYRVSFYPNVSNDHLKALYASYQTVIDELEVRLREAWTDTFQAQWKTYTDAKPLDQRRLLEKAFLRGMGTALYSLWDNFTQLYDLLADIQPNSEKLLAYLSEAELDEFLKLGDDAIARGLLVLSDEPLMFIYLSAIASWIRLLPPQDMSEVMGEITGEVLINLLLLRVAGAMGVVVRLGAQVLSQIKSGRVRQLLELLARQLVGPTLAAHTDAVKPVLLGGPATSIKAIPAVPMRAGDELVSNPVAMARDKAVQRTALVRQEHLDDVPVSGKNPHGDAASSADKTATNGCPVSMVTGEELLTLADGALDGILPFEWSRLYRTSAVEVDCGLGFGWSHSLAHRLSVVGDSVVWTDHENRSTALPLPTTTRPAITNSLAEVAIYLGDLPDELVLAQASRFYHFVNGTLTAISDAYGNRLRISRDFGGRIERVDNGAGRSLFLRYESGRIVAVEYQIQRAKDYEPYVWVTEQSVVSYAYDELGRLVSATNAVGETETYRYDDQHVILERGLAGGASFFWEWERSGKAARCIRHWASFSQMDTRYAWDDDGRVTVFNADGSQEVYVHDQRARLVQRVDPDGAQHFKSYDDNGRLTVEQDPLGAVTAYQYDDAGRLVAVFPGDDEPTSYEHDNGFVRVVRRGEAVWKYERNDQGDVTRKIDPEGHITDYTYNKYGQLIGVWLPDHSCQRLIWNERGQLVEEQLPNGGIKRYRYDDVGRQIAREDEHGALTEYQWDSVGRLVRVVLPGGATREYSYNPYGKITAERDELGRVTRYEYADGLHLISRRINADGTQVNYRYDNVRLLLTEIENEVGETYRLQYHPNGLIQQETGFDGQRTAYVYDLNGNLQEKT</sequence>
<dbReference type="InterPro" id="IPR006530">
    <property type="entry name" value="YD"/>
</dbReference>
<feature type="region of interest" description="Disordered" evidence="1">
    <location>
        <begin position="390"/>
        <end position="414"/>
    </location>
</feature>
<dbReference type="AlphaFoldDB" id="A0A4Z0ACA5"/>
<organism evidence="3 4">
    <name type="scientific">Pseudomonas kairouanensis</name>
    <dbReference type="NCBI Taxonomy" id="2293832"/>
    <lineage>
        <taxon>Bacteria</taxon>
        <taxon>Pseudomonadati</taxon>
        <taxon>Pseudomonadota</taxon>
        <taxon>Gammaproteobacteria</taxon>
        <taxon>Pseudomonadales</taxon>
        <taxon>Pseudomonadaceae</taxon>
        <taxon>Pseudomonas</taxon>
    </lineage>
</organism>
<keyword evidence="4" id="KW-1185">Reference proteome</keyword>
<comment type="caution">
    <text evidence="3">The sequence shown here is derived from an EMBL/GenBank/DDBJ whole genome shotgun (WGS) entry which is preliminary data.</text>
</comment>
<name>A0A4Z0ACA5_9PSED</name>
<evidence type="ECO:0000256" key="1">
    <source>
        <dbReference type="SAM" id="MobiDB-lite"/>
    </source>
</evidence>
<dbReference type="Gene3D" id="2.180.10.10">
    <property type="entry name" value="RHS repeat-associated core"/>
    <property type="match status" value="2"/>
</dbReference>
<feature type="non-terminal residue" evidence="3">
    <location>
        <position position="972"/>
    </location>
</feature>
<feature type="domain" description="DUF6531" evidence="2">
    <location>
        <begin position="415"/>
        <end position="486"/>
    </location>
</feature>
<dbReference type="Pfam" id="PF05593">
    <property type="entry name" value="RHS_repeat"/>
    <property type="match status" value="4"/>
</dbReference>
<evidence type="ECO:0000313" key="4">
    <source>
        <dbReference type="Proteomes" id="UP000297391"/>
    </source>
</evidence>
<dbReference type="InterPro" id="IPR050708">
    <property type="entry name" value="T6SS_VgrG/RHS"/>
</dbReference>
<dbReference type="Pfam" id="PF20148">
    <property type="entry name" value="DUF6531"/>
    <property type="match status" value="1"/>
</dbReference>
<dbReference type="NCBIfam" id="TIGR01643">
    <property type="entry name" value="YD_repeat_2x"/>
    <property type="match status" value="5"/>
</dbReference>
<gene>
    <name evidence="3" type="ORF">DYL59_31020</name>
</gene>
<proteinExistence type="predicted"/>
<evidence type="ECO:0000313" key="3">
    <source>
        <dbReference type="EMBL" id="TFY84061.1"/>
    </source>
</evidence>
<dbReference type="PANTHER" id="PTHR32305">
    <property type="match status" value="1"/>
</dbReference>
<dbReference type="EMBL" id="QUZU01000088">
    <property type="protein sequence ID" value="TFY84061.1"/>
    <property type="molecule type" value="Genomic_DNA"/>
</dbReference>
<evidence type="ECO:0000259" key="2">
    <source>
        <dbReference type="Pfam" id="PF20148"/>
    </source>
</evidence>
<protein>
    <submittedName>
        <fullName evidence="3">RHS repeat protein</fullName>
    </submittedName>
</protein>
<dbReference type="InterPro" id="IPR031325">
    <property type="entry name" value="RHS_repeat"/>
</dbReference>
<accession>A0A4Z0ACA5</accession>
<dbReference type="PANTHER" id="PTHR32305:SF15">
    <property type="entry name" value="PROTEIN RHSA-RELATED"/>
    <property type="match status" value="1"/>
</dbReference>
<dbReference type="Proteomes" id="UP000297391">
    <property type="component" value="Unassembled WGS sequence"/>
</dbReference>
<dbReference type="SUPFAM" id="SSF69322">
    <property type="entry name" value="Tricorn protease domain 2"/>
    <property type="match status" value="1"/>
</dbReference>
<dbReference type="Gene3D" id="3.90.930.1">
    <property type="match status" value="1"/>
</dbReference>
<dbReference type="InterPro" id="IPR045351">
    <property type="entry name" value="DUF6531"/>
</dbReference>
<reference evidence="3 4" key="1">
    <citation type="journal article" date="2019" name="Syst. Appl. Microbiol.">
        <title>New species of pathogenic Pseudomonas isolated from citrus in Tunisia: Proposal of Pseudomonas kairouanensis sp. nov. and Pseudomonas nabeulensis sp. nov.</title>
        <authorList>
            <person name="Oueslati M."/>
            <person name="Mulet M."/>
            <person name="Gomila M."/>
            <person name="Berge O."/>
            <person name="Hajlaoui M.R."/>
            <person name="Lalucat J."/>
            <person name="Sadfi-Zouaoui N."/>
            <person name="Garcia-Valdes E."/>
        </authorList>
    </citation>
    <scope>NUCLEOTIDE SEQUENCE [LARGE SCALE GENOMIC DNA]</scope>
    <source>
        <strain evidence="3 4">KC12</strain>
    </source>
</reference>